<gene>
    <name evidence="2" type="ORF">SAMN05216285_0814</name>
</gene>
<accession>A0A1I0MFL6</accession>
<dbReference type="AlphaFoldDB" id="A0A1I0MFL6"/>
<evidence type="ECO:0000256" key="1">
    <source>
        <dbReference type="SAM" id="MobiDB-lite"/>
    </source>
</evidence>
<keyword evidence="3" id="KW-1185">Reference proteome</keyword>
<dbReference type="RefSeq" id="WP_049989323.1">
    <property type="nucleotide sequence ID" value="NZ_FOIS01000001.1"/>
</dbReference>
<protein>
    <submittedName>
        <fullName evidence="2">Uncharacterized protein</fullName>
    </submittedName>
</protein>
<evidence type="ECO:0000313" key="2">
    <source>
        <dbReference type="EMBL" id="SEV86241.1"/>
    </source>
</evidence>
<dbReference type="OrthoDB" id="241883at2157"/>
<dbReference type="eggNOG" id="arCOG07982">
    <property type="taxonomic scope" value="Archaea"/>
</dbReference>
<name>A0A1I0MFL6_9EURY</name>
<proteinExistence type="predicted"/>
<feature type="compositionally biased region" description="Acidic residues" evidence="1">
    <location>
        <begin position="158"/>
        <end position="171"/>
    </location>
</feature>
<dbReference type="Pfam" id="PF20575">
    <property type="entry name" value="HTH_63"/>
    <property type="match status" value="1"/>
</dbReference>
<reference evidence="3" key="1">
    <citation type="submission" date="2016-10" db="EMBL/GenBank/DDBJ databases">
        <authorList>
            <person name="Varghese N."/>
        </authorList>
    </citation>
    <scope>NUCLEOTIDE SEQUENCE [LARGE SCALE GENOMIC DNA]</scope>
    <source>
        <strain evidence="3">CGMCC 1.12284</strain>
    </source>
</reference>
<feature type="region of interest" description="Disordered" evidence="1">
    <location>
        <begin position="154"/>
        <end position="179"/>
    </location>
</feature>
<dbReference type="Proteomes" id="UP000183275">
    <property type="component" value="Unassembled WGS sequence"/>
</dbReference>
<evidence type="ECO:0000313" key="3">
    <source>
        <dbReference type="Proteomes" id="UP000183275"/>
    </source>
</evidence>
<dbReference type="EMBL" id="FOIS01000001">
    <property type="protein sequence ID" value="SEV86241.1"/>
    <property type="molecule type" value="Genomic_DNA"/>
</dbReference>
<sequence length="179" mass="19834">MTAQPTESTATGTIRVELFLRNHGSAAVVDPLRRVVARARRLEDEIGATVRVETWASVRPAIEELSDSGTSTSLTVDAFRSWAEREGYTLRPSFERHETPSMLGQCAVEIRVPNVCVAVYEDGDLQCVAPCADRENEKRTYTVERCLDALEAGVTEPFVDDDPQSTDDEDAVERRGDTE</sequence>
<organism evidence="2 3">
    <name type="scientific">Natrinema salifodinae</name>
    <dbReference type="NCBI Taxonomy" id="1202768"/>
    <lineage>
        <taxon>Archaea</taxon>
        <taxon>Methanobacteriati</taxon>
        <taxon>Methanobacteriota</taxon>
        <taxon>Stenosarchaea group</taxon>
        <taxon>Halobacteria</taxon>
        <taxon>Halobacteriales</taxon>
        <taxon>Natrialbaceae</taxon>
        <taxon>Natrinema</taxon>
    </lineage>
</organism>
<dbReference type="InterPro" id="IPR046783">
    <property type="entry name" value="HTH_63"/>
</dbReference>